<proteinExistence type="predicted"/>
<reference evidence="1 2" key="1">
    <citation type="submission" date="2019-04" db="EMBL/GenBank/DDBJ databases">
        <title>Microbes associate with the intestines of laboratory mice.</title>
        <authorList>
            <person name="Navarre W."/>
            <person name="Wong E."/>
            <person name="Huang K."/>
            <person name="Tropini C."/>
            <person name="Ng K."/>
            <person name="Yu B."/>
        </authorList>
    </citation>
    <scope>NUCLEOTIDE SEQUENCE [LARGE SCALE GENOMIC DNA]</scope>
    <source>
        <strain evidence="1 2">NM61_E11</strain>
    </source>
</reference>
<dbReference type="Pfam" id="PF11687">
    <property type="entry name" value="DUF3284"/>
    <property type="match status" value="1"/>
</dbReference>
<sequence length="137" mass="16001">MKMITVKKQFQFSANDFFDYLDKQLTLAIKEARQNDLPVKLAAGTQYNQNGVDTKITKYTRGKEYEANFKNDKFDIMINYQTEDVPNGVEITFSEDIKSYDPNAHSKFNNWLYNFQLKHGAKKELSRMANGVHQNMQ</sequence>
<evidence type="ECO:0000313" key="2">
    <source>
        <dbReference type="Proteomes" id="UP000309117"/>
    </source>
</evidence>
<dbReference type="AlphaFoldDB" id="A0A4S2BRB4"/>
<name>A0A4S2BRB4_9LACO</name>
<comment type="caution">
    <text evidence="1">The sequence shown here is derived from an EMBL/GenBank/DDBJ whole genome shotgun (WGS) entry which is preliminary data.</text>
</comment>
<accession>A0A4S2BRB4</accession>
<dbReference type="InterPro" id="IPR021701">
    <property type="entry name" value="DUF3284"/>
</dbReference>
<evidence type="ECO:0000313" key="1">
    <source>
        <dbReference type="EMBL" id="TGY17727.1"/>
    </source>
</evidence>
<protein>
    <submittedName>
        <fullName evidence="1">DUF3284 domain-containing protein</fullName>
    </submittedName>
</protein>
<organism evidence="1 2">
    <name type="scientific">Lactobacillus intestinalis</name>
    <dbReference type="NCBI Taxonomy" id="151781"/>
    <lineage>
        <taxon>Bacteria</taxon>
        <taxon>Bacillati</taxon>
        <taxon>Bacillota</taxon>
        <taxon>Bacilli</taxon>
        <taxon>Lactobacillales</taxon>
        <taxon>Lactobacillaceae</taxon>
        <taxon>Lactobacillus</taxon>
    </lineage>
</organism>
<gene>
    <name evidence="1" type="ORF">E5351_01045</name>
</gene>
<dbReference type="EMBL" id="SRYV01000001">
    <property type="protein sequence ID" value="TGY17727.1"/>
    <property type="molecule type" value="Genomic_DNA"/>
</dbReference>
<dbReference type="Proteomes" id="UP000309117">
    <property type="component" value="Unassembled WGS sequence"/>
</dbReference>